<evidence type="ECO:0000256" key="8">
    <source>
        <dbReference type="RuleBase" id="RU003942"/>
    </source>
</evidence>
<dbReference type="GO" id="GO:0015199">
    <property type="term" value="F:amino-acid betaine transmembrane transporter activity"/>
    <property type="evidence" value="ECO:0007669"/>
    <property type="project" value="TreeGrafter"/>
</dbReference>
<dbReference type="GO" id="GO:0015297">
    <property type="term" value="F:antiporter activity"/>
    <property type="evidence" value="ECO:0007669"/>
    <property type="project" value="TreeGrafter"/>
</dbReference>
<protein>
    <submittedName>
        <fullName evidence="10">Multidrug transporter</fullName>
    </submittedName>
</protein>
<dbReference type="FunFam" id="1.10.3730.20:FF:000001">
    <property type="entry name" value="Quaternary ammonium compound resistance transporter SugE"/>
    <property type="match status" value="1"/>
</dbReference>
<organism evidence="10 11">
    <name type="scientific">Terasakiispira papahanaumokuakeensis</name>
    <dbReference type="NCBI Taxonomy" id="197479"/>
    <lineage>
        <taxon>Bacteria</taxon>
        <taxon>Pseudomonadati</taxon>
        <taxon>Pseudomonadota</taxon>
        <taxon>Gammaproteobacteria</taxon>
        <taxon>Oceanospirillales</taxon>
        <taxon>Terasakiispira</taxon>
    </lineage>
</organism>
<dbReference type="Gene3D" id="1.10.3730.20">
    <property type="match status" value="1"/>
</dbReference>
<dbReference type="GO" id="GO:0031460">
    <property type="term" value="P:glycine betaine transport"/>
    <property type="evidence" value="ECO:0007669"/>
    <property type="project" value="TreeGrafter"/>
</dbReference>
<evidence type="ECO:0000256" key="1">
    <source>
        <dbReference type="ARBA" id="ARBA00004651"/>
    </source>
</evidence>
<evidence type="ECO:0000256" key="4">
    <source>
        <dbReference type="ARBA" id="ARBA00022692"/>
    </source>
</evidence>
<comment type="similarity">
    <text evidence="7 8">Belongs to the drug/metabolite transporter (DMT) superfamily. Small multidrug resistance (SMR) (TC 2.A.7.1) family.</text>
</comment>
<dbReference type="InterPro" id="IPR037185">
    <property type="entry name" value="EmrE-like"/>
</dbReference>
<dbReference type="InterPro" id="IPR045324">
    <property type="entry name" value="Small_multidrug_res"/>
</dbReference>
<keyword evidence="2" id="KW-0813">Transport</keyword>
<dbReference type="Pfam" id="PF00893">
    <property type="entry name" value="Multi_Drug_Res"/>
    <property type="match status" value="1"/>
</dbReference>
<dbReference type="SUPFAM" id="SSF103481">
    <property type="entry name" value="Multidrug resistance efflux transporter EmrE"/>
    <property type="match status" value="1"/>
</dbReference>
<dbReference type="STRING" id="197479.BFW38_13115"/>
<dbReference type="OrthoDB" id="9808638at2"/>
<feature type="transmembrane region" description="Helical" evidence="9">
    <location>
        <begin position="6"/>
        <end position="22"/>
    </location>
</feature>
<dbReference type="PANTHER" id="PTHR30561:SF1">
    <property type="entry name" value="MULTIDRUG TRANSPORTER EMRE"/>
    <property type="match status" value="1"/>
</dbReference>
<reference evidence="10 11" key="1">
    <citation type="submission" date="2016-08" db="EMBL/GenBank/DDBJ databases">
        <authorList>
            <person name="Seilhamer J.J."/>
        </authorList>
    </citation>
    <scope>NUCLEOTIDE SEQUENCE [LARGE SCALE GENOMIC DNA]</scope>
    <source>
        <strain evidence="10 11">PH27A</strain>
    </source>
</reference>
<dbReference type="Proteomes" id="UP000094291">
    <property type="component" value="Unassembled WGS sequence"/>
</dbReference>
<keyword evidence="6 9" id="KW-0472">Membrane</keyword>
<dbReference type="PANTHER" id="PTHR30561">
    <property type="entry name" value="SMR FAMILY PROTON-DEPENDENT DRUG EFFLUX TRANSPORTER SUGE"/>
    <property type="match status" value="1"/>
</dbReference>
<feature type="transmembrane region" description="Helical" evidence="9">
    <location>
        <begin position="58"/>
        <end position="79"/>
    </location>
</feature>
<dbReference type="InterPro" id="IPR000390">
    <property type="entry name" value="Small_drug/metabolite_transptr"/>
</dbReference>
<comment type="subcellular location">
    <subcellularLocation>
        <location evidence="1 8">Cell membrane</location>
        <topology evidence="1 8">Multi-pass membrane protein</topology>
    </subcellularLocation>
</comment>
<dbReference type="GO" id="GO:0005886">
    <property type="term" value="C:plasma membrane"/>
    <property type="evidence" value="ECO:0007669"/>
    <property type="project" value="UniProtKB-SubCell"/>
</dbReference>
<name>A0A1E2VBI7_9GAMM</name>
<keyword evidence="4 8" id="KW-0812">Transmembrane</keyword>
<evidence type="ECO:0000256" key="6">
    <source>
        <dbReference type="ARBA" id="ARBA00023136"/>
    </source>
</evidence>
<evidence type="ECO:0000313" key="10">
    <source>
        <dbReference type="EMBL" id="ODC04331.1"/>
    </source>
</evidence>
<sequence>MLNSYGYLALAIILEVMATTALKASEGFTRPGPTILVVAGYLTTFWLLTLIMQTLPVGVVYAIWAGAGIVLVTLVSMVIYKQTPDLPAIIGMMLIIAGVTIIHVFSDMSTH</sequence>
<comment type="caution">
    <text evidence="10">The sequence shown here is derived from an EMBL/GenBank/DDBJ whole genome shotgun (WGS) entry which is preliminary data.</text>
</comment>
<keyword evidence="3" id="KW-1003">Cell membrane</keyword>
<dbReference type="RefSeq" id="WP_068999313.1">
    <property type="nucleotide sequence ID" value="NZ_MDTQ01000001.1"/>
</dbReference>
<evidence type="ECO:0000256" key="3">
    <source>
        <dbReference type="ARBA" id="ARBA00022475"/>
    </source>
</evidence>
<gene>
    <name evidence="10" type="ORF">BFW38_13115</name>
</gene>
<evidence type="ECO:0000313" key="11">
    <source>
        <dbReference type="Proteomes" id="UP000094291"/>
    </source>
</evidence>
<dbReference type="GO" id="GO:1990961">
    <property type="term" value="P:xenobiotic detoxification by transmembrane export across the plasma membrane"/>
    <property type="evidence" value="ECO:0007669"/>
    <property type="project" value="UniProtKB-ARBA"/>
</dbReference>
<feature type="transmembrane region" description="Helical" evidence="9">
    <location>
        <begin position="34"/>
        <end position="52"/>
    </location>
</feature>
<evidence type="ECO:0000256" key="9">
    <source>
        <dbReference type="SAM" id="Phobius"/>
    </source>
</evidence>
<keyword evidence="5 9" id="KW-1133">Transmembrane helix</keyword>
<dbReference type="EMBL" id="MDTQ01000001">
    <property type="protein sequence ID" value="ODC04331.1"/>
    <property type="molecule type" value="Genomic_DNA"/>
</dbReference>
<evidence type="ECO:0000256" key="5">
    <source>
        <dbReference type="ARBA" id="ARBA00022989"/>
    </source>
</evidence>
<evidence type="ECO:0000256" key="2">
    <source>
        <dbReference type="ARBA" id="ARBA00022448"/>
    </source>
</evidence>
<accession>A0A1E2VBI7</accession>
<evidence type="ECO:0000256" key="7">
    <source>
        <dbReference type="ARBA" id="ARBA00038032"/>
    </source>
</evidence>
<feature type="transmembrane region" description="Helical" evidence="9">
    <location>
        <begin position="86"/>
        <end position="105"/>
    </location>
</feature>
<dbReference type="AlphaFoldDB" id="A0A1E2VBI7"/>
<keyword evidence="11" id="KW-1185">Reference proteome</keyword>
<dbReference type="GO" id="GO:0015220">
    <property type="term" value="F:choline transmembrane transporter activity"/>
    <property type="evidence" value="ECO:0007669"/>
    <property type="project" value="TreeGrafter"/>
</dbReference>
<proteinExistence type="inferred from homology"/>